<feature type="domain" description="Glutamyl/glutaminyl-tRNA synthetase class Ib catalytic" evidence="9">
    <location>
        <begin position="9"/>
        <end position="241"/>
    </location>
</feature>
<dbReference type="Proteomes" id="UP000483432">
    <property type="component" value="Unassembled WGS sequence"/>
</dbReference>
<dbReference type="InterPro" id="IPR000924">
    <property type="entry name" value="Glu/Gln-tRNA-synth"/>
</dbReference>
<feature type="short sequence motif" description="'HIGH' region" evidence="7">
    <location>
        <begin position="12"/>
        <end position="22"/>
    </location>
</feature>
<feature type="binding site" evidence="7">
    <location>
        <begin position="9"/>
        <end position="13"/>
    </location>
    <ligand>
        <name>L-glutamate</name>
        <dbReference type="ChEBI" id="CHEBI:29985"/>
    </ligand>
</feature>
<keyword evidence="3 7" id="KW-0547">Nucleotide-binding</keyword>
<keyword evidence="5 7" id="KW-0067">ATP-binding</keyword>
<feature type="short sequence motif" description="'KMSKS' region" evidence="7">
    <location>
        <begin position="235"/>
        <end position="239"/>
    </location>
</feature>
<dbReference type="EMBL" id="JAAFGW010000040">
    <property type="protein sequence ID" value="NDP47576.1"/>
    <property type="molecule type" value="Genomic_DNA"/>
</dbReference>
<protein>
    <recommendedName>
        <fullName evidence="7">Glutamyl-Q tRNA(Asp) synthetase</fullName>
        <shortName evidence="7">Glu-Q-RSs</shortName>
        <ecNumber evidence="7">6.1.1.-</ecNumber>
    </recommendedName>
</protein>
<dbReference type="InterPro" id="IPR014729">
    <property type="entry name" value="Rossmann-like_a/b/a_fold"/>
</dbReference>
<dbReference type="Gene3D" id="3.40.50.620">
    <property type="entry name" value="HUPs"/>
    <property type="match status" value="1"/>
</dbReference>
<feature type="binding site" evidence="7">
    <location>
        <position position="103"/>
    </location>
    <ligand>
        <name>Zn(2+)</name>
        <dbReference type="ChEBI" id="CHEBI:29105"/>
    </ligand>
</feature>
<dbReference type="PANTHER" id="PTHR43311:SF1">
    <property type="entry name" value="GLUTAMYL-Q TRNA(ASP) SYNTHETASE"/>
    <property type="match status" value="1"/>
</dbReference>
<dbReference type="GO" id="GO:0005829">
    <property type="term" value="C:cytosol"/>
    <property type="evidence" value="ECO:0007669"/>
    <property type="project" value="TreeGrafter"/>
</dbReference>
<dbReference type="GO" id="GO:0008270">
    <property type="term" value="F:zinc ion binding"/>
    <property type="evidence" value="ECO:0007669"/>
    <property type="project" value="UniProtKB-UniRule"/>
</dbReference>
<evidence type="ECO:0000256" key="4">
    <source>
        <dbReference type="ARBA" id="ARBA00022833"/>
    </source>
</evidence>
<dbReference type="PRINTS" id="PR00987">
    <property type="entry name" value="TRNASYNTHGLU"/>
</dbReference>
<proteinExistence type="inferred from homology"/>
<dbReference type="PANTHER" id="PTHR43311">
    <property type="entry name" value="GLUTAMATE--TRNA LIGASE"/>
    <property type="match status" value="1"/>
</dbReference>
<keyword evidence="4 7" id="KW-0862">Zinc</keyword>
<dbReference type="GO" id="GO:0006400">
    <property type="term" value="P:tRNA modification"/>
    <property type="evidence" value="ECO:0007669"/>
    <property type="project" value="InterPro"/>
</dbReference>
<evidence type="ECO:0000259" key="9">
    <source>
        <dbReference type="Pfam" id="PF00749"/>
    </source>
</evidence>
<gene>
    <name evidence="7" type="primary">gluQ</name>
    <name evidence="10" type="ORF">GZ085_04135</name>
</gene>
<evidence type="ECO:0000313" key="11">
    <source>
        <dbReference type="Proteomes" id="UP000483432"/>
    </source>
</evidence>
<comment type="similarity">
    <text evidence="7">Belongs to the class-I aminoacyl-tRNA synthetase family. GluQ subfamily.</text>
</comment>
<dbReference type="InterPro" id="IPR022380">
    <property type="entry name" value="Glu-Q_tRNA(Asp)_Synthase"/>
</dbReference>
<dbReference type="EC" id="6.1.1.-" evidence="7"/>
<feature type="binding site" evidence="7">
    <location>
        <position position="45"/>
    </location>
    <ligand>
        <name>L-glutamate</name>
        <dbReference type="ChEBI" id="CHEBI:29985"/>
    </ligand>
</feature>
<dbReference type="HAMAP" id="MF_01428">
    <property type="entry name" value="Glu_Q_tRNA_synth"/>
    <property type="match status" value="1"/>
</dbReference>
<reference evidence="10 11" key="1">
    <citation type="submission" date="2019-09" db="EMBL/GenBank/DDBJ databases">
        <title>H2 Metabolism Revealed by Metagenomic Analysis in Subglacial Sediment of East Antarctica.</title>
        <authorList>
            <person name="Yang Z."/>
            <person name="Zhang Y."/>
            <person name="Lv Y."/>
            <person name="Yan W."/>
            <person name="Xiao X."/>
            <person name="Sun B."/>
            <person name="Ma H."/>
        </authorList>
    </citation>
    <scope>NUCLEOTIDE SEQUENCE [LARGE SCALE GENOMIC DNA]</scope>
    <source>
        <strain evidence="10">Bin2_2</strain>
    </source>
</reference>
<comment type="cofactor">
    <cofactor evidence="7">
        <name>Zn(2+)</name>
        <dbReference type="ChEBI" id="CHEBI:29105"/>
    </cofactor>
    <text evidence="7">Binds 1 zinc ion per subunit.</text>
</comment>
<sequence length="301" mass="32601">MNPTSYIGRFAPSPTGPLHFGSLVAAVASWLDARAVGGCWLVRMEDLDRPRCESGAADIILHQLEAYSLHWDGEVLLQSQRDDAYAAALDALKSRGAVFPCACTRSQLAAAPHNTEGEIIYPGTCRKGLPAGTVGRAWRCRAPNVYAPFNDRVHGELQQNLAREVGDFVVKRADGLFAYQLAVVVDDAFQNITDIVRGADLLWNTPRQIHVQTLLGLPTPRYAHVPLIINAAGQKLSKQTLAPALPEHARGAVMAQALALLGKTPPVELIGADPAELLAWARAHWHIENVPLRPSIANEVS</sequence>
<feature type="binding site" evidence="7">
    <location>
        <position position="125"/>
    </location>
    <ligand>
        <name>Zn(2+)</name>
        <dbReference type="ChEBI" id="CHEBI:29105"/>
    </ligand>
</feature>
<evidence type="ECO:0000256" key="2">
    <source>
        <dbReference type="ARBA" id="ARBA00022723"/>
    </source>
</evidence>
<feature type="binding site" evidence="7">
    <location>
        <position position="197"/>
    </location>
    <ligand>
        <name>L-glutamate</name>
        <dbReference type="ChEBI" id="CHEBI:29985"/>
    </ligand>
</feature>
<dbReference type="NCBIfam" id="NF004313">
    <property type="entry name" value="PRK05710.1-2"/>
    <property type="match status" value="1"/>
</dbReference>
<dbReference type="NCBIfam" id="TIGR03838">
    <property type="entry name" value="queuosine_YadB"/>
    <property type="match status" value="1"/>
</dbReference>
<dbReference type="SUPFAM" id="SSF52374">
    <property type="entry name" value="Nucleotidylyl transferase"/>
    <property type="match status" value="1"/>
</dbReference>
<feature type="binding site" evidence="7">
    <location>
        <position position="238"/>
    </location>
    <ligand>
        <name>ATP</name>
        <dbReference type="ChEBI" id="CHEBI:30616"/>
    </ligand>
</feature>
<name>A0A7C9JWN7_9PROT</name>
<keyword evidence="1 7" id="KW-0436">Ligase</keyword>
<feature type="binding site" evidence="7">
    <location>
        <position position="101"/>
    </location>
    <ligand>
        <name>Zn(2+)</name>
        <dbReference type="ChEBI" id="CHEBI:29105"/>
    </ligand>
</feature>
<dbReference type="AlphaFoldDB" id="A0A7C9JWN7"/>
<evidence type="ECO:0000256" key="3">
    <source>
        <dbReference type="ARBA" id="ARBA00022741"/>
    </source>
</evidence>
<evidence type="ECO:0000256" key="1">
    <source>
        <dbReference type="ARBA" id="ARBA00022598"/>
    </source>
</evidence>
<keyword evidence="6 7" id="KW-0030">Aminoacyl-tRNA synthetase</keyword>
<dbReference type="NCBIfam" id="NF004314">
    <property type="entry name" value="PRK05710.1-3"/>
    <property type="match status" value="1"/>
</dbReference>
<dbReference type="InterPro" id="IPR020058">
    <property type="entry name" value="Glu/Gln-tRNA-synth_Ib_cat-dom"/>
</dbReference>
<evidence type="ECO:0000256" key="6">
    <source>
        <dbReference type="ARBA" id="ARBA00023146"/>
    </source>
</evidence>
<evidence type="ECO:0000256" key="7">
    <source>
        <dbReference type="HAMAP-Rule" id="MF_01428"/>
    </source>
</evidence>
<keyword evidence="2 7" id="KW-0479">Metal-binding</keyword>
<dbReference type="Pfam" id="PF00749">
    <property type="entry name" value="tRNA-synt_1c"/>
    <property type="match status" value="1"/>
</dbReference>
<dbReference type="InterPro" id="IPR049940">
    <property type="entry name" value="GluQ/Sye"/>
</dbReference>
<dbReference type="GO" id="GO:0006424">
    <property type="term" value="P:glutamyl-tRNA aminoacylation"/>
    <property type="evidence" value="ECO:0007669"/>
    <property type="project" value="InterPro"/>
</dbReference>
<evidence type="ECO:0000313" key="10">
    <source>
        <dbReference type="EMBL" id="NDP47576.1"/>
    </source>
</evidence>
<dbReference type="GO" id="GO:0004818">
    <property type="term" value="F:glutamate-tRNA ligase activity"/>
    <property type="evidence" value="ECO:0007669"/>
    <property type="project" value="TreeGrafter"/>
</dbReference>
<accession>A0A7C9JWN7</accession>
<comment type="caution">
    <text evidence="10">The sequence shown here is derived from an EMBL/GenBank/DDBJ whole genome shotgun (WGS) entry which is preliminary data.</text>
</comment>
<keyword evidence="8" id="KW-0648">Protein biosynthesis</keyword>
<comment type="function">
    <text evidence="7">Catalyzes the tRNA-independent activation of glutamate in presence of ATP and the subsequent transfer of glutamate onto a tRNA(Asp). Glutamate is transferred on the 2-amino-5-(4,5-dihydroxy-2-cyclopenten-1-yl) moiety of the queuosine in the wobble position of the QUC anticodon.</text>
</comment>
<dbReference type="GO" id="GO:0005524">
    <property type="term" value="F:ATP binding"/>
    <property type="evidence" value="ECO:0007669"/>
    <property type="project" value="UniProtKB-KW"/>
</dbReference>
<feature type="binding site" evidence="7">
    <location>
        <position position="121"/>
    </location>
    <ligand>
        <name>Zn(2+)</name>
        <dbReference type="ChEBI" id="CHEBI:29105"/>
    </ligand>
</feature>
<feature type="binding site" evidence="7">
    <location>
        <position position="179"/>
    </location>
    <ligand>
        <name>L-glutamate</name>
        <dbReference type="ChEBI" id="CHEBI:29985"/>
    </ligand>
</feature>
<dbReference type="FunFam" id="3.40.50.620:FF:000093">
    <property type="entry name" value="Glutamyl-Q tRNA(Asp) synthetase"/>
    <property type="match status" value="1"/>
</dbReference>
<evidence type="ECO:0000256" key="5">
    <source>
        <dbReference type="ARBA" id="ARBA00022840"/>
    </source>
</evidence>
<organism evidence="10 11">
    <name type="scientific">Sulfuriferula multivorans</name>
    <dbReference type="NCBI Taxonomy" id="1559896"/>
    <lineage>
        <taxon>Bacteria</taxon>
        <taxon>Pseudomonadati</taxon>
        <taxon>Pseudomonadota</taxon>
        <taxon>Betaproteobacteria</taxon>
        <taxon>Nitrosomonadales</taxon>
        <taxon>Sulfuricellaceae</taxon>
        <taxon>Sulfuriferula</taxon>
    </lineage>
</organism>
<evidence type="ECO:0000256" key="8">
    <source>
        <dbReference type="RuleBase" id="RU363037"/>
    </source>
</evidence>